<evidence type="ECO:0000313" key="1">
    <source>
        <dbReference type="EMBL" id="NME09009.1"/>
    </source>
</evidence>
<sequence length="112" mass="12854">MENKEYKIGQEIEFLEEFEIEKVISKEKVQVKKGDTAVITSSGTAIHTKGQARGMVQCLSGVNIDGYDHRNIAKSILQRLNNVFNLEEFTYYEEITFSEMVDEIEDVLCEIL</sequence>
<gene>
    <name evidence="1" type="ORF">HF875_05725</name>
</gene>
<protein>
    <submittedName>
        <fullName evidence="1">Uncharacterized protein</fullName>
    </submittedName>
</protein>
<dbReference type="Proteomes" id="UP000573963">
    <property type="component" value="Unassembled WGS sequence"/>
</dbReference>
<dbReference type="EMBL" id="JABAFD010000002">
    <property type="protein sequence ID" value="NME09009.1"/>
    <property type="molecule type" value="Genomic_DNA"/>
</dbReference>
<evidence type="ECO:0000313" key="2">
    <source>
        <dbReference type="Proteomes" id="UP000573963"/>
    </source>
</evidence>
<name>A0AA44IGR3_PARBF</name>
<organism evidence="1 2">
    <name type="scientific">Paraclostridium bifermentans</name>
    <name type="common">Clostridium bifermentans</name>
    <dbReference type="NCBI Taxonomy" id="1490"/>
    <lineage>
        <taxon>Bacteria</taxon>
        <taxon>Bacillati</taxon>
        <taxon>Bacillota</taxon>
        <taxon>Clostridia</taxon>
        <taxon>Peptostreptococcales</taxon>
        <taxon>Peptostreptococcaceae</taxon>
        <taxon>Paraclostridium</taxon>
    </lineage>
</organism>
<dbReference type="AlphaFoldDB" id="A0AA44IGR3"/>
<proteinExistence type="predicted"/>
<comment type="caution">
    <text evidence="1">The sequence shown here is derived from an EMBL/GenBank/DDBJ whole genome shotgun (WGS) entry which is preliminary data.</text>
</comment>
<reference evidence="1 2" key="1">
    <citation type="submission" date="2020-04" db="EMBL/GenBank/DDBJ databases">
        <authorList>
            <person name="Hitch T.C.A."/>
            <person name="Wylensek D."/>
            <person name="Clavel T."/>
        </authorList>
    </citation>
    <scope>NUCLEOTIDE SEQUENCE [LARGE SCALE GENOMIC DNA]</scope>
    <source>
        <strain evidence="1 2">Med78_4-601-WT-2</strain>
    </source>
</reference>
<accession>A0AA44IGR3</accession>
<dbReference type="RefSeq" id="WP_168931602.1">
    <property type="nucleotide sequence ID" value="NZ_JABAFD010000002.1"/>
</dbReference>